<keyword evidence="3" id="KW-1185">Reference proteome</keyword>
<proteinExistence type="predicted"/>
<dbReference type="Proteomes" id="UP000510602">
    <property type="component" value="Segment"/>
</dbReference>
<dbReference type="EMBL" id="MN562489">
    <property type="protein sequence ID" value="QLI60655.1"/>
    <property type="molecule type" value="Genomic_DNA"/>
</dbReference>
<reference evidence="1 3" key="1">
    <citation type="journal article" date="2015" name="PLoS Pathog.">
        <title>A Novel Virus Causes Scale Drop Disease in Lates calcarifer.</title>
        <authorList>
            <person name="de Groof A."/>
            <person name="Guelen L."/>
            <person name="Deijs M."/>
            <person name="van der Wal Y."/>
            <person name="Miyata M."/>
            <person name="Ng K.S."/>
            <person name="van Grinsven L."/>
            <person name="Simmelink B."/>
            <person name="Biermann Y."/>
            <person name="Grisez L."/>
            <person name="van Lent J."/>
            <person name="de Ronde A."/>
            <person name="Chang S.F."/>
            <person name="Schrier C."/>
            <person name="van der Hoek L."/>
        </authorList>
    </citation>
    <scope>NUCLEOTIDE SEQUENCE [LARGE SCALE GENOMIC DNA]</scope>
    <source>
        <strain evidence="1">C4575</strain>
    </source>
</reference>
<dbReference type="KEGG" id="vg:25479168"/>
<protein>
    <submittedName>
        <fullName evidence="1">ORF_119R</fullName>
    </submittedName>
</protein>
<gene>
    <name evidence="1" type="ORF">SDDV_119</name>
</gene>
<accession>A0A0K1L6M4</accession>
<dbReference type="GeneID" id="25479168"/>
<evidence type="ECO:0000313" key="1">
    <source>
        <dbReference type="EMBL" id="AKU37534.1"/>
    </source>
</evidence>
<dbReference type="Proteomes" id="UP000201485">
    <property type="component" value="Segment"/>
</dbReference>
<dbReference type="RefSeq" id="YP_009163880.1">
    <property type="nucleotide sequence ID" value="NC_027778.1"/>
</dbReference>
<evidence type="ECO:0000313" key="4">
    <source>
        <dbReference type="Proteomes" id="UP000510602"/>
    </source>
</evidence>
<evidence type="ECO:0000313" key="3">
    <source>
        <dbReference type="Proteomes" id="UP000201485"/>
    </source>
</evidence>
<dbReference type="EMBL" id="KR139659">
    <property type="protein sequence ID" value="AKU37534.1"/>
    <property type="molecule type" value="Genomic_DNA"/>
</dbReference>
<sequence>MYYEEEFFQDEFDVGLRTEAFVAKTGDKSVAELASFHAAYDEFVLSLPEHVIPKHEFVSAIDKAFTHIHYKHMPTLIWAYYVINHHQKEINIDALNEVPVNKADVLRYARRFIFYL</sequence>
<name>A0A0K1L6M4_9VIRU</name>
<reference evidence="2 4" key="2">
    <citation type="submission" date="2019-10" db="EMBL/GenBank/DDBJ databases">
        <authorList>
            <person name="Kayansamruaj P."/>
        </authorList>
    </citation>
    <scope>NUCLEOTIDE SEQUENCE [LARGE SCALE GENOMIC DNA]</scope>
    <source>
        <strain evidence="2">SDDV_Thai_2019</strain>
    </source>
</reference>
<evidence type="ECO:0000313" key="2">
    <source>
        <dbReference type="EMBL" id="QLI60655.1"/>
    </source>
</evidence>
<organism evidence="1 3">
    <name type="scientific">Scale drop disease virus</name>
    <dbReference type="NCBI Taxonomy" id="1697349"/>
    <lineage>
        <taxon>Viruses</taxon>
        <taxon>Varidnaviria</taxon>
        <taxon>Bamfordvirae</taxon>
        <taxon>Nucleocytoviricota</taxon>
        <taxon>Megaviricetes</taxon>
        <taxon>Pimascovirales</taxon>
        <taxon>Pimascovirales incertae sedis</taxon>
        <taxon>Iridoviridae</taxon>
        <taxon>Alphairidovirinae</taxon>
        <taxon>Megalocytivirus</taxon>
        <taxon>Megalocytivirus lates1</taxon>
    </lineage>
</organism>